<dbReference type="EMBL" id="BSNM01000003">
    <property type="protein sequence ID" value="GLQ30422.1"/>
    <property type="molecule type" value="Genomic_DNA"/>
</dbReference>
<dbReference type="GO" id="GO:0004888">
    <property type="term" value="F:transmembrane signaling receptor activity"/>
    <property type="evidence" value="ECO:0007669"/>
    <property type="project" value="InterPro"/>
</dbReference>
<dbReference type="InterPro" id="IPR021796">
    <property type="entry name" value="Tll0287-like_dom"/>
</dbReference>
<evidence type="ECO:0000256" key="1">
    <source>
        <dbReference type="ARBA" id="ARBA00004141"/>
    </source>
</evidence>
<dbReference type="AlphaFoldDB" id="A0AA37S963"/>
<protein>
    <recommendedName>
        <fullName evidence="14">Methyl-accepting chemotaxis protein</fullName>
    </recommendedName>
</protein>
<dbReference type="FunFam" id="1.10.287.950:FF:000001">
    <property type="entry name" value="Methyl-accepting chemotaxis sensory transducer"/>
    <property type="match status" value="1"/>
</dbReference>
<feature type="domain" description="Methyl-accepting transducer" evidence="10">
    <location>
        <begin position="309"/>
        <end position="545"/>
    </location>
</feature>
<reference evidence="12" key="2">
    <citation type="submission" date="2023-01" db="EMBL/GenBank/DDBJ databases">
        <title>Draft genome sequence of Litoribrevibacter albus strain NBRC 110071.</title>
        <authorList>
            <person name="Sun Q."/>
            <person name="Mori K."/>
        </authorList>
    </citation>
    <scope>NUCLEOTIDE SEQUENCE</scope>
    <source>
        <strain evidence="12">NBRC 110071</strain>
    </source>
</reference>
<dbReference type="CDD" id="cd11386">
    <property type="entry name" value="MCP_signal"/>
    <property type="match status" value="1"/>
</dbReference>
<evidence type="ECO:0000256" key="2">
    <source>
        <dbReference type="ARBA" id="ARBA00022692"/>
    </source>
</evidence>
<keyword evidence="8" id="KW-0175">Coiled coil</keyword>
<dbReference type="PROSITE" id="PS50885">
    <property type="entry name" value="HAMP"/>
    <property type="match status" value="1"/>
</dbReference>
<keyword evidence="13" id="KW-1185">Reference proteome</keyword>
<dbReference type="GO" id="GO:0007165">
    <property type="term" value="P:signal transduction"/>
    <property type="evidence" value="ECO:0007669"/>
    <property type="project" value="UniProtKB-KW"/>
</dbReference>
<dbReference type="PANTHER" id="PTHR32089">
    <property type="entry name" value="METHYL-ACCEPTING CHEMOTAXIS PROTEIN MCPB"/>
    <property type="match status" value="1"/>
</dbReference>
<dbReference type="InterPro" id="IPR003660">
    <property type="entry name" value="HAMP_dom"/>
</dbReference>
<gene>
    <name evidence="12" type="ORF">GCM10007876_09000</name>
</gene>
<dbReference type="SUPFAM" id="SSF58104">
    <property type="entry name" value="Methyl-accepting chemotaxis protein (MCP) signaling domain"/>
    <property type="match status" value="1"/>
</dbReference>
<evidence type="ECO:0000259" key="10">
    <source>
        <dbReference type="PROSITE" id="PS50111"/>
    </source>
</evidence>
<dbReference type="Proteomes" id="UP001161389">
    <property type="component" value="Unassembled WGS sequence"/>
</dbReference>
<organism evidence="12 13">
    <name type="scientific">Litoribrevibacter albus</name>
    <dbReference type="NCBI Taxonomy" id="1473156"/>
    <lineage>
        <taxon>Bacteria</taxon>
        <taxon>Pseudomonadati</taxon>
        <taxon>Pseudomonadota</taxon>
        <taxon>Gammaproteobacteria</taxon>
        <taxon>Oceanospirillales</taxon>
        <taxon>Oceanospirillaceae</taxon>
        <taxon>Litoribrevibacter</taxon>
    </lineage>
</organism>
<dbReference type="GO" id="GO:0006935">
    <property type="term" value="P:chemotaxis"/>
    <property type="evidence" value="ECO:0007669"/>
    <property type="project" value="InterPro"/>
</dbReference>
<keyword evidence="5 7" id="KW-0807">Transducer</keyword>
<feature type="coiled-coil region" evidence="8">
    <location>
        <begin position="296"/>
        <end position="326"/>
    </location>
</feature>
<evidence type="ECO:0000259" key="11">
    <source>
        <dbReference type="PROSITE" id="PS50885"/>
    </source>
</evidence>
<proteinExistence type="inferred from homology"/>
<dbReference type="PRINTS" id="PR00260">
    <property type="entry name" value="CHEMTRNSDUCR"/>
</dbReference>
<dbReference type="CDD" id="cd06225">
    <property type="entry name" value="HAMP"/>
    <property type="match status" value="1"/>
</dbReference>
<sequence>MGLTHTQLVKKVAEMSKSYFGKLSTRLFSPLVLILVVVLIVLFTYVPNVTKQHAIAGAISSAESTVKQYKTIRGYYTKNIIKKVLPVDGIRPHYDHKDKAGVVPLPATFIHDLSKEFSNNNIITLKLYSPFPFPNRKNRQMDAFGQAAWDELNKDPKKTFSTVETINDKEVVRVALADTMVAQGCVNCHNSHPDTPKTGWQLNDVRGILEVQVPIDEQLAYATSLNTQIAVIILIVLGGTIGLLFFMFRKLISERLREVKSALLDIAEGEGNLDQRLVSEPQDEIGDIASAFNHLMKRLATTLKDINEQVKELTQSTEDMERITQQTQADATHQHDVTERVAHSMNEMANATTDMNSIASETAQSSIETQKQTARGSKTVEDNLNSVQNFAEEMEAVAEVVGNLEAHSQNIGGVLDVIRGIAEQTNLLALNAAIEAARAGEQGRGFAVVADEVRTLASRTQESTEEINRMIEQLQQGAINAVSTIDKGKESLNTSKEKAMETNEMIESVSHAIEKIQAQNIQLSEAAETQAGISNEINSGIDNIRDVSRQTTENTERLLELALRINRSVNQINTQLQKFIEN</sequence>
<feature type="transmembrane region" description="Helical" evidence="9">
    <location>
        <begin position="229"/>
        <end position="248"/>
    </location>
</feature>
<keyword evidence="3 9" id="KW-1133">Transmembrane helix</keyword>
<evidence type="ECO:0000256" key="3">
    <source>
        <dbReference type="ARBA" id="ARBA00022989"/>
    </source>
</evidence>
<dbReference type="PROSITE" id="PS50111">
    <property type="entry name" value="CHEMOTAXIS_TRANSDUC_2"/>
    <property type="match status" value="1"/>
</dbReference>
<dbReference type="Pfam" id="PF11845">
    <property type="entry name" value="Tll0287-like"/>
    <property type="match status" value="1"/>
</dbReference>
<evidence type="ECO:0000256" key="9">
    <source>
        <dbReference type="SAM" id="Phobius"/>
    </source>
</evidence>
<dbReference type="GO" id="GO:0016020">
    <property type="term" value="C:membrane"/>
    <property type="evidence" value="ECO:0007669"/>
    <property type="project" value="UniProtKB-SubCell"/>
</dbReference>
<feature type="transmembrane region" description="Helical" evidence="9">
    <location>
        <begin position="27"/>
        <end position="46"/>
    </location>
</feature>
<dbReference type="SMART" id="SM00283">
    <property type="entry name" value="MA"/>
    <property type="match status" value="1"/>
</dbReference>
<accession>A0AA37S963</accession>
<evidence type="ECO:0000256" key="8">
    <source>
        <dbReference type="SAM" id="Coils"/>
    </source>
</evidence>
<dbReference type="InterPro" id="IPR004089">
    <property type="entry name" value="MCPsignal_dom"/>
</dbReference>
<dbReference type="Pfam" id="PF00015">
    <property type="entry name" value="MCPsignal"/>
    <property type="match status" value="1"/>
</dbReference>
<comment type="similarity">
    <text evidence="6">Belongs to the methyl-accepting chemotaxis (MCP) protein family.</text>
</comment>
<dbReference type="Gene3D" id="1.10.287.950">
    <property type="entry name" value="Methyl-accepting chemotaxis protein"/>
    <property type="match status" value="1"/>
</dbReference>
<dbReference type="InterPro" id="IPR004090">
    <property type="entry name" value="Chemotax_Me-accpt_rcpt"/>
</dbReference>
<evidence type="ECO:0000256" key="4">
    <source>
        <dbReference type="ARBA" id="ARBA00023136"/>
    </source>
</evidence>
<evidence type="ECO:0000313" key="12">
    <source>
        <dbReference type="EMBL" id="GLQ30422.1"/>
    </source>
</evidence>
<evidence type="ECO:0000313" key="13">
    <source>
        <dbReference type="Proteomes" id="UP001161389"/>
    </source>
</evidence>
<feature type="domain" description="HAMP" evidence="11">
    <location>
        <begin position="250"/>
        <end position="304"/>
    </location>
</feature>
<dbReference type="Pfam" id="PF00672">
    <property type="entry name" value="HAMP"/>
    <property type="match status" value="1"/>
</dbReference>
<evidence type="ECO:0000256" key="6">
    <source>
        <dbReference type="ARBA" id="ARBA00029447"/>
    </source>
</evidence>
<dbReference type="PANTHER" id="PTHR32089:SF119">
    <property type="entry name" value="METHYL-ACCEPTING CHEMOTAXIS PROTEIN CTPL"/>
    <property type="match status" value="1"/>
</dbReference>
<comment type="caution">
    <text evidence="12">The sequence shown here is derived from an EMBL/GenBank/DDBJ whole genome shotgun (WGS) entry which is preliminary data.</text>
</comment>
<keyword evidence="2 9" id="KW-0812">Transmembrane</keyword>
<evidence type="ECO:0000256" key="5">
    <source>
        <dbReference type="ARBA" id="ARBA00023224"/>
    </source>
</evidence>
<comment type="subcellular location">
    <subcellularLocation>
        <location evidence="1">Membrane</location>
        <topology evidence="1">Multi-pass membrane protein</topology>
    </subcellularLocation>
</comment>
<reference evidence="12" key="1">
    <citation type="journal article" date="2014" name="Int. J. Syst. Evol. Microbiol.">
        <title>Complete genome sequence of Corynebacterium casei LMG S-19264T (=DSM 44701T), isolated from a smear-ripened cheese.</title>
        <authorList>
            <consortium name="US DOE Joint Genome Institute (JGI-PGF)"/>
            <person name="Walter F."/>
            <person name="Albersmeier A."/>
            <person name="Kalinowski J."/>
            <person name="Ruckert C."/>
        </authorList>
    </citation>
    <scope>NUCLEOTIDE SEQUENCE</scope>
    <source>
        <strain evidence="12">NBRC 110071</strain>
    </source>
</reference>
<dbReference type="SMART" id="SM00304">
    <property type="entry name" value="HAMP"/>
    <property type="match status" value="1"/>
</dbReference>
<keyword evidence="4 9" id="KW-0472">Membrane</keyword>
<evidence type="ECO:0008006" key="14">
    <source>
        <dbReference type="Google" id="ProtNLM"/>
    </source>
</evidence>
<evidence type="ECO:0000256" key="7">
    <source>
        <dbReference type="PROSITE-ProRule" id="PRU00284"/>
    </source>
</evidence>
<name>A0AA37S963_9GAMM</name>